<keyword evidence="6 7" id="KW-0472">Membrane</keyword>
<dbReference type="GO" id="GO:0005886">
    <property type="term" value="C:plasma membrane"/>
    <property type="evidence" value="ECO:0007669"/>
    <property type="project" value="UniProtKB-SubCell"/>
</dbReference>
<reference evidence="9 10" key="1">
    <citation type="submission" date="2019-02" db="EMBL/GenBank/DDBJ databases">
        <title>Deep-cultivation of Planctomycetes and their phenomic and genomic characterization uncovers novel biology.</title>
        <authorList>
            <person name="Wiegand S."/>
            <person name="Jogler M."/>
            <person name="Boedeker C."/>
            <person name="Pinto D."/>
            <person name="Vollmers J."/>
            <person name="Rivas-Marin E."/>
            <person name="Kohn T."/>
            <person name="Peeters S.H."/>
            <person name="Heuer A."/>
            <person name="Rast P."/>
            <person name="Oberbeckmann S."/>
            <person name="Bunk B."/>
            <person name="Jeske O."/>
            <person name="Meyerdierks A."/>
            <person name="Storesund J.E."/>
            <person name="Kallscheuer N."/>
            <person name="Luecker S."/>
            <person name="Lage O.M."/>
            <person name="Pohl T."/>
            <person name="Merkel B.J."/>
            <person name="Hornburger P."/>
            <person name="Mueller R.-W."/>
            <person name="Bruemmer F."/>
            <person name="Labrenz M."/>
            <person name="Spormann A.M."/>
            <person name="Op den Camp H."/>
            <person name="Overmann J."/>
            <person name="Amann R."/>
            <person name="Jetten M.S.M."/>
            <person name="Mascher T."/>
            <person name="Medema M.H."/>
            <person name="Devos D.P."/>
            <person name="Kaster A.-K."/>
            <person name="Ovreas L."/>
            <person name="Rohde M."/>
            <person name="Galperin M.Y."/>
            <person name="Jogler C."/>
        </authorList>
    </citation>
    <scope>NUCLEOTIDE SEQUENCE [LARGE SCALE GENOMIC DNA]</scope>
    <source>
        <strain evidence="9 10">Pan189</strain>
    </source>
</reference>
<evidence type="ECO:0000256" key="4">
    <source>
        <dbReference type="ARBA" id="ARBA00022692"/>
    </source>
</evidence>
<dbReference type="InterPro" id="IPR035906">
    <property type="entry name" value="MetI-like_sf"/>
</dbReference>
<sequence>MLLMLPTMVGILVVSFLVIKLAPGDPSSQKFGGLGQATGGMAADRGVEQAIKKFREKYHLDDSLPVQFGFFLKRLFTGEMIFFQDERPIWGDLFKSLWITVQINFVVFLLIYLIAIPSGIYSAAKQGSWGDRISTVALFVLYSIPSFWAAEMLRLRLTGPETPAWIRFPVANLHQDDWEELSYWGQVADWWHHATLPIICLTYVALAYLSRQMRVGLLDVIRQDYIRTAKAKGASEIRVLLVHALRNGLFPVITLFASLLPFLVGGSVIIEFIFEIRGMGRFAIENVYRREYDAVMATLMLSAVLTLVGILISDILYVLVNPQVSFESRRK</sequence>
<evidence type="ECO:0000256" key="7">
    <source>
        <dbReference type="RuleBase" id="RU363032"/>
    </source>
</evidence>
<proteinExistence type="inferred from homology"/>
<keyword evidence="2 7" id="KW-0813">Transport</keyword>
<feature type="domain" description="ABC transmembrane type-1" evidence="8">
    <location>
        <begin position="97"/>
        <end position="317"/>
    </location>
</feature>
<dbReference type="Proteomes" id="UP000317318">
    <property type="component" value="Chromosome"/>
</dbReference>
<evidence type="ECO:0000256" key="5">
    <source>
        <dbReference type="ARBA" id="ARBA00022989"/>
    </source>
</evidence>
<evidence type="ECO:0000256" key="6">
    <source>
        <dbReference type="ARBA" id="ARBA00023136"/>
    </source>
</evidence>
<name>A0A517R0D4_9PLAN</name>
<evidence type="ECO:0000313" key="9">
    <source>
        <dbReference type="EMBL" id="QDT37328.1"/>
    </source>
</evidence>
<dbReference type="Pfam" id="PF00528">
    <property type="entry name" value="BPD_transp_1"/>
    <property type="match status" value="1"/>
</dbReference>
<dbReference type="PANTHER" id="PTHR30465">
    <property type="entry name" value="INNER MEMBRANE ABC TRANSPORTER"/>
    <property type="match status" value="1"/>
</dbReference>
<feature type="transmembrane region" description="Helical" evidence="7">
    <location>
        <begin position="294"/>
        <end position="320"/>
    </location>
</feature>
<comment type="similarity">
    <text evidence="7">Belongs to the binding-protein-dependent transport system permease family.</text>
</comment>
<keyword evidence="3" id="KW-1003">Cell membrane</keyword>
<dbReference type="GO" id="GO:0055085">
    <property type="term" value="P:transmembrane transport"/>
    <property type="evidence" value="ECO:0007669"/>
    <property type="project" value="InterPro"/>
</dbReference>
<feature type="transmembrane region" description="Helical" evidence="7">
    <location>
        <begin position="97"/>
        <end position="121"/>
    </location>
</feature>
<dbReference type="AlphaFoldDB" id="A0A517R0D4"/>
<dbReference type="CDD" id="cd06261">
    <property type="entry name" value="TM_PBP2"/>
    <property type="match status" value="1"/>
</dbReference>
<protein>
    <submittedName>
        <fullName evidence="9">Dipeptide transport system permease protein DppB</fullName>
    </submittedName>
</protein>
<dbReference type="SUPFAM" id="SSF161098">
    <property type="entry name" value="MetI-like"/>
    <property type="match status" value="1"/>
</dbReference>
<accession>A0A517R0D4</accession>
<feature type="transmembrane region" description="Helical" evidence="7">
    <location>
        <begin position="248"/>
        <end position="274"/>
    </location>
</feature>
<dbReference type="KEGG" id="svp:Pan189_17010"/>
<feature type="transmembrane region" description="Helical" evidence="7">
    <location>
        <begin position="190"/>
        <end position="209"/>
    </location>
</feature>
<organism evidence="9 10">
    <name type="scientific">Stratiformator vulcanicus</name>
    <dbReference type="NCBI Taxonomy" id="2527980"/>
    <lineage>
        <taxon>Bacteria</taxon>
        <taxon>Pseudomonadati</taxon>
        <taxon>Planctomycetota</taxon>
        <taxon>Planctomycetia</taxon>
        <taxon>Planctomycetales</taxon>
        <taxon>Planctomycetaceae</taxon>
        <taxon>Stratiformator</taxon>
    </lineage>
</organism>
<gene>
    <name evidence="9" type="primary">dppB</name>
    <name evidence="9" type="ORF">Pan189_17010</name>
</gene>
<evidence type="ECO:0000313" key="10">
    <source>
        <dbReference type="Proteomes" id="UP000317318"/>
    </source>
</evidence>
<keyword evidence="4 7" id="KW-0812">Transmembrane</keyword>
<evidence type="ECO:0000259" key="8">
    <source>
        <dbReference type="PROSITE" id="PS50928"/>
    </source>
</evidence>
<feature type="transmembrane region" description="Helical" evidence="7">
    <location>
        <begin position="133"/>
        <end position="150"/>
    </location>
</feature>
<dbReference type="PROSITE" id="PS50928">
    <property type="entry name" value="ABC_TM1"/>
    <property type="match status" value="1"/>
</dbReference>
<dbReference type="EMBL" id="CP036268">
    <property type="protein sequence ID" value="QDT37328.1"/>
    <property type="molecule type" value="Genomic_DNA"/>
</dbReference>
<keyword evidence="10" id="KW-1185">Reference proteome</keyword>
<keyword evidence="5 7" id="KW-1133">Transmembrane helix</keyword>
<evidence type="ECO:0000256" key="2">
    <source>
        <dbReference type="ARBA" id="ARBA00022448"/>
    </source>
</evidence>
<comment type="subcellular location">
    <subcellularLocation>
        <location evidence="1 7">Cell membrane</location>
        <topology evidence="1 7">Multi-pass membrane protein</topology>
    </subcellularLocation>
</comment>
<dbReference type="PANTHER" id="PTHR30465:SF0">
    <property type="entry name" value="OLIGOPEPTIDE TRANSPORT SYSTEM PERMEASE PROTEIN APPB"/>
    <property type="match status" value="1"/>
</dbReference>
<evidence type="ECO:0000256" key="3">
    <source>
        <dbReference type="ARBA" id="ARBA00022475"/>
    </source>
</evidence>
<evidence type="ECO:0000256" key="1">
    <source>
        <dbReference type="ARBA" id="ARBA00004651"/>
    </source>
</evidence>
<dbReference type="InterPro" id="IPR000515">
    <property type="entry name" value="MetI-like"/>
</dbReference>
<dbReference type="Gene3D" id="1.10.3720.10">
    <property type="entry name" value="MetI-like"/>
    <property type="match status" value="1"/>
</dbReference>